<evidence type="ECO:0000256" key="3">
    <source>
        <dbReference type="ARBA" id="ARBA00023013"/>
    </source>
</evidence>
<evidence type="ECO:0000256" key="2">
    <source>
        <dbReference type="ARBA" id="ARBA00006393"/>
    </source>
</evidence>
<sequence>MGELETERDALEHFVASGRAGRRNALPEIEVSHGYSSLFFLSYSFRFLDLLCYMSQILMLQ</sequence>
<protein>
    <submittedName>
        <fullName evidence="4">Uncharacterized protein</fullName>
    </submittedName>
</protein>
<comment type="function">
    <text evidence="1">Extremely potent competitive inhibitor of cAMP-dependent protein kinase activity, this protein interacts with the catalytic subunit of the enzyme after the cAMP-induced dissociation of its regulatory chains.</text>
</comment>
<dbReference type="GO" id="GO:0004862">
    <property type="term" value="F:cAMP-dependent protein kinase inhibitor activity"/>
    <property type="evidence" value="ECO:0007669"/>
    <property type="project" value="InterPro"/>
</dbReference>
<dbReference type="OrthoDB" id="8556393at2759"/>
<gene>
    <name evidence="4" type="ORF">SVUK_LOCUS12895</name>
</gene>
<dbReference type="Pfam" id="PF02827">
    <property type="entry name" value="PKI"/>
    <property type="match status" value="1"/>
</dbReference>
<dbReference type="EMBL" id="UYYB01100447">
    <property type="protein sequence ID" value="VDM77897.1"/>
    <property type="molecule type" value="Genomic_DNA"/>
</dbReference>
<organism evidence="4 5">
    <name type="scientific">Strongylus vulgaris</name>
    <name type="common">Blood worm</name>
    <dbReference type="NCBI Taxonomy" id="40348"/>
    <lineage>
        <taxon>Eukaryota</taxon>
        <taxon>Metazoa</taxon>
        <taxon>Ecdysozoa</taxon>
        <taxon>Nematoda</taxon>
        <taxon>Chromadorea</taxon>
        <taxon>Rhabditida</taxon>
        <taxon>Rhabditina</taxon>
        <taxon>Rhabditomorpha</taxon>
        <taxon>Strongyloidea</taxon>
        <taxon>Strongylidae</taxon>
        <taxon>Strongylus</taxon>
    </lineage>
</organism>
<name>A0A3P7JNT0_STRVU</name>
<evidence type="ECO:0000313" key="5">
    <source>
        <dbReference type="Proteomes" id="UP000270094"/>
    </source>
</evidence>
<dbReference type="InterPro" id="IPR004171">
    <property type="entry name" value="cAMP_dep_PKI"/>
</dbReference>
<keyword evidence="3" id="KW-0649">Protein kinase inhibitor</keyword>
<comment type="similarity">
    <text evidence="2">Belongs to the PKI family.</text>
</comment>
<evidence type="ECO:0000256" key="1">
    <source>
        <dbReference type="ARBA" id="ARBA00002844"/>
    </source>
</evidence>
<accession>A0A3P7JNT0</accession>
<reference evidence="4 5" key="1">
    <citation type="submission" date="2018-11" db="EMBL/GenBank/DDBJ databases">
        <authorList>
            <consortium name="Pathogen Informatics"/>
        </authorList>
    </citation>
    <scope>NUCLEOTIDE SEQUENCE [LARGE SCALE GENOMIC DNA]</scope>
</reference>
<dbReference type="AlphaFoldDB" id="A0A3P7JNT0"/>
<keyword evidence="5" id="KW-1185">Reference proteome</keyword>
<dbReference type="Proteomes" id="UP000270094">
    <property type="component" value="Unassembled WGS sequence"/>
</dbReference>
<evidence type="ECO:0000313" key="4">
    <source>
        <dbReference type="EMBL" id="VDM77897.1"/>
    </source>
</evidence>
<proteinExistence type="inferred from homology"/>